<evidence type="ECO:0000313" key="4">
    <source>
        <dbReference type="Proteomes" id="UP001152885"/>
    </source>
</evidence>
<feature type="domain" description="Aldehyde dehydrogenase" evidence="2">
    <location>
        <begin position="17"/>
        <end position="467"/>
    </location>
</feature>
<organism evidence="3 4">
    <name type="scientific">Candida verbasci</name>
    <dbReference type="NCBI Taxonomy" id="1227364"/>
    <lineage>
        <taxon>Eukaryota</taxon>
        <taxon>Fungi</taxon>
        <taxon>Dikarya</taxon>
        <taxon>Ascomycota</taxon>
        <taxon>Saccharomycotina</taxon>
        <taxon>Pichiomycetes</taxon>
        <taxon>Debaryomycetaceae</taxon>
        <taxon>Candida/Lodderomyces clade</taxon>
        <taxon>Candida</taxon>
    </lineage>
</organism>
<dbReference type="PANTHER" id="PTHR43353:SF6">
    <property type="entry name" value="CYTOPLASMIC ALDEHYDE DEHYDROGENASE (EUROFUNG)"/>
    <property type="match status" value="1"/>
</dbReference>
<dbReference type="AlphaFoldDB" id="A0A9W4XKY3"/>
<dbReference type="PANTHER" id="PTHR43353">
    <property type="entry name" value="SUCCINATE-SEMIALDEHYDE DEHYDROGENASE, MITOCHONDRIAL"/>
    <property type="match status" value="1"/>
</dbReference>
<dbReference type="InterPro" id="IPR015590">
    <property type="entry name" value="Aldehyde_DH_dom"/>
</dbReference>
<keyword evidence="4" id="KW-1185">Reference proteome</keyword>
<accession>A0A9W4XKY3</accession>
<dbReference type="InterPro" id="IPR016161">
    <property type="entry name" value="Ald_DH/histidinol_DH"/>
</dbReference>
<dbReference type="Pfam" id="PF00171">
    <property type="entry name" value="Aldedh"/>
    <property type="match status" value="1"/>
</dbReference>
<comment type="caution">
    <text evidence="3">The sequence shown here is derived from an EMBL/GenBank/DDBJ whole genome shotgun (WGS) entry which is preliminary data.</text>
</comment>
<evidence type="ECO:0000256" key="1">
    <source>
        <dbReference type="ARBA" id="ARBA00023002"/>
    </source>
</evidence>
<dbReference type="GO" id="GO:0004777">
    <property type="term" value="F:succinate-semialdehyde dehydrogenase (NAD+) activity"/>
    <property type="evidence" value="ECO:0007669"/>
    <property type="project" value="TreeGrafter"/>
</dbReference>
<dbReference type="Proteomes" id="UP001152885">
    <property type="component" value="Unassembled WGS sequence"/>
</dbReference>
<dbReference type="OrthoDB" id="310895at2759"/>
<dbReference type="InterPro" id="IPR016163">
    <property type="entry name" value="Ald_DH_C"/>
</dbReference>
<evidence type="ECO:0000259" key="2">
    <source>
        <dbReference type="Pfam" id="PF00171"/>
    </source>
</evidence>
<name>A0A9W4XKY3_9ASCO</name>
<protein>
    <recommendedName>
        <fullName evidence="2">Aldehyde dehydrogenase domain-containing protein</fullName>
    </recommendedName>
</protein>
<dbReference type="Gene3D" id="3.40.605.10">
    <property type="entry name" value="Aldehyde Dehydrogenase, Chain A, domain 1"/>
    <property type="match status" value="1"/>
</dbReference>
<dbReference type="GO" id="GO:0009450">
    <property type="term" value="P:gamma-aminobutyric acid catabolic process"/>
    <property type="evidence" value="ECO:0007669"/>
    <property type="project" value="TreeGrafter"/>
</dbReference>
<keyword evidence="1" id="KW-0560">Oxidoreductase</keyword>
<dbReference type="SUPFAM" id="SSF53720">
    <property type="entry name" value="ALDH-like"/>
    <property type="match status" value="1"/>
</dbReference>
<dbReference type="EMBL" id="CANTUO010000002">
    <property type="protein sequence ID" value="CAI5757570.1"/>
    <property type="molecule type" value="Genomic_DNA"/>
</dbReference>
<reference evidence="3" key="1">
    <citation type="submission" date="2022-12" db="EMBL/GenBank/DDBJ databases">
        <authorList>
            <person name="Brejova B."/>
        </authorList>
    </citation>
    <scope>NUCLEOTIDE SEQUENCE</scope>
</reference>
<dbReference type="Gene3D" id="3.40.309.10">
    <property type="entry name" value="Aldehyde Dehydrogenase, Chain A, domain 2"/>
    <property type="match status" value="1"/>
</dbReference>
<sequence length="472" mass="52227">MLVVPNIIGGEENHKNEKFPVYDYKDHDNIIHHFSAFEVNEGNLREITEISKQGFKEWGSISYKKKWEIFSRIQEILKERRHLFIDAHVEIGGPKWFAEYNIDNITNQIQEYMSQLSNPDGEVCKSESAELALAVRQPIGPVLAMSPWNAPVLLGGRSVLAPLAAGCSVIAKSSERAPYVLYLLIKAFLDGGIPKNALQMVNIKPEDSAKFTDEIMKTGAIKKLNFTGSTNVGKAIASTAGKYLVPCLLELGGKNIAIVLKDADLTKAAETIVGSAVAHKGQICMSVDIAYIDESVYDKFKVEIKKVAENHKDDDLNQRDKLGRNKVVSLIEDALDKGADLVYGDFNKKEIEKTNVIEPFIFENVTPEMKLYSEESFGPLFTIEKFSNVEEVVAQFNETEFGLKASIWSKNPLGALSLAKKIEAGGVHINGSNIHDEPSLPHGGVKGSGTQRFNSKWGVDSFSFIQTITMNS</sequence>
<proteinExistence type="predicted"/>
<dbReference type="InterPro" id="IPR016162">
    <property type="entry name" value="Ald_DH_N"/>
</dbReference>
<evidence type="ECO:0000313" key="3">
    <source>
        <dbReference type="EMBL" id="CAI5757570.1"/>
    </source>
</evidence>
<dbReference type="InterPro" id="IPR050740">
    <property type="entry name" value="Aldehyde_DH_Superfamily"/>
</dbReference>
<gene>
    <name evidence="3" type="ORF">CANVERA_P2084</name>
</gene>